<dbReference type="Proteomes" id="UP000027361">
    <property type="component" value="Unassembled WGS sequence"/>
</dbReference>
<dbReference type="GO" id="GO:0006520">
    <property type="term" value="P:amino acid metabolic process"/>
    <property type="evidence" value="ECO:0007669"/>
    <property type="project" value="InterPro"/>
</dbReference>
<dbReference type="CDD" id="cd00609">
    <property type="entry name" value="AAT_like"/>
    <property type="match status" value="1"/>
</dbReference>
<feature type="non-terminal residue" evidence="7">
    <location>
        <position position="485"/>
    </location>
</feature>
<dbReference type="PANTHER" id="PTHR46383:SF1">
    <property type="entry name" value="ASPARTATE AMINOTRANSFERASE"/>
    <property type="match status" value="1"/>
</dbReference>
<evidence type="ECO:0000313" key="8">
    <source>
        <dbReference type="Proteomes" id="UP000027361"/>
    </source>
</evidence>
<evidence type="ECO:0000256" key="2">
    <source>
        <dbReference type="ARBA" id="ARBA00007441"/>
    </source>
</evidence>
<evidence type="ECO:0000259" key="6">
    <source>
        <dbReference type="Pfam" id="PF00155"/>
    </source>
</evidence>
<dbReference type="PANTHER" id="PTHR46383">
    <property type="entry name" value="ASPARTATE AMINOTRANSFERASE"/>
    <property type="match status" value="1"/>
</dbReference>
<sequence length="485" mass="52549">MTSSLPKYSLNPHLLHDTIEPPVALARAWASSFPLPASPCPTVALINLAQGVPGTDPPPTFTDKLKSAKIQHDYGDVFGSPKLRQAFARDLNTVYRGDLTASQRAERGAVKMEDVCITSGANMAFAAVVQALAAKGDTIVLPTPWYFNHYMTLTSLGIEAQPLHTAAPGFVVTPAMFRTAIDACKARNGSAPKALVLVTPNNPTGTIYSPSRLTELAQLCRQHRIALILDETYRDFLLDEARSARSRPHQLFGNEPAADPRTPWDWRDTLIHISSFSKSYAIPGHRLGAIACHPALLARVGGTLAAPSETDAQQQRQPKGKYGPIAKALDNLQICPPLLSTQVAVAWSVEDSGQQQWRVETAAELYTRRTLFKEAVEGLSVQSGGAWQIESMGAYYAFVKHPWTGKLDSESVARALAGLVGVITLPGSFFMPPSTGGGSTGGAEERLRFSIANVSADRLRNLPERLHLLDALWHDRGIGFGIEMK</sequence>
<dbReference type="OMA" id="TPWYFNH"/>
<gene>
    <name evidence="7" type="ORF">K437DRAFT_237505</name>
</gene>
<comment type="cofactor">
    <cofactor evidence="1">
        <name>pyridoxal 5'-phosphate</name>
        <dbReference type="ChEBI" id="CHEBI:597326"/>
    </cofactor>
</comment>
<dbReference type="Pfam" id="PF00155">
    <property type="entry name" value="Aminotran_1_2"/>
    <property type="match status" value="1"/>
</dbReference>
<reference evidence="7 8" key="1">
    <citation type="submission" date="2014-05" db="EMBL/GenBank/DDBJ databases">
        <title>Draft genome sequence of a rare smut relative, Tilletiaria anomala UBC 951.</title>
        <authorList>
            <consortium name="DOE Joint Genome Institute"/>
            <person name="Toome M."/>
            <person name="Kuo A."/>
            <person name="Henrissat B."/>
            <person name="Lipzen A."/>
            <person name="Tritt A."/>
            <person name="Yoshinaga Y."/>
            <person name="Zane M."/>
            <person name="Barry K."/>
            <person name="Grigoriev I.V."/>
            <person name="Spatafora J.W."/>
            <person name="Aimea M.C."/>
        </authorList>
    </citation>
    <scope>NUCLEOTIDE SEQUENCE [LARGE SCALE GENOMIC DNA]</scope>
    <source>
        <strain evidence="7 8">UBC 951</strain>
    </source>
</reference>
<dbReference type="Gene3D" id="3.90.1150.10">
    <property type="entry name" value="Aspartate Aminotransferase, domain 1"/>
    <property type="match status" value="1"/>
</dbReference>
<dbReference type="STRING" id="1037660.A0A066VRI0"/>
<keyword evidence="4 7" id="KW-0808">Transferase</keyword>
<dbReference type="GeneID" id="25262957"/>
<organism evidence="7 8">
    <name type="scientific">Tilletiaria anomala (strain ATCC 24038 / CBS 436.72 / UBC 951)</name>
    <dbReference type="NCBI Taxonomy" id="1037660"/>
    <lineage>
        <taxon>Eukaryota</taxon>
        <taxon>Fungi</taxon>
        <taxon>Dikarya</taxon>
        <taxon>Basidiomycota</taxon>
        <taxon>Ustilaginomycotina</taxon>
        <taxon>Exobasidiomycetes</taxon>
        <taxon>Georgefischeriales</taxon>
        <taxon>Tilletiariaceae</taxon>
        <taxon>Tilletiaria</taxon>
    </lineage>
</organism>
<dbReference type="InParanoid" id="A0A066VRI0"/>
<evidence type="ECO:0000256" key="4">
    <source>
        <dbReference type="ARBA" id="ARBA00022679"/>
    </source>
</evidence>
<dbReference type="InterPro" id="IPR015421">
    <property type="entry name" value="PyrdxlP-dep_Trfase_major"/>
</dbReference>
<dbReference type="InterPro" id="IPR050596">
    <property type="entry name" value="AspAT/PAT-like"/>
</dbReference>
<dbReference type="Gene3D" id="3.40.640.10">
    <property type="entry name" value="Type I PLP-dependent aspartate aminotransferase-like (Major domain)"/>
    <property type="match status" value="1"/>
</dbReference>
<dbReference type="OrthoDB" id="7042322at2759"/>
<dbReference type="PROSITE" id="PS00105">
    <property type="entry name" value="AA_TRANSFER_CLASS_1"/>
    <property type="match status" value="1"/>
</dbReference>
<comment type="similarity">
    <text evidence="2">Belongs to the class-I pyridoxal-phosphate-dependent aminotransferase family.</text>
</comment>
<dbReference type="GO" id="GO:0008483">
    <property type="term" value="F:transaminase activity"/>
    <property type="evidence" value="ECO:0007669"/>
    <property type="project" value="UniProtKB-KW"/>
</dbReference>
<dbReference type="AlphaFoldDB" id="A0A066VRI0"/>
<dbReference type="EMBL" id="JMSN01000066">
    <property type="protein sequence ID" value="KDN42848.1"/>
    <property type="molecule type" value="Genomic_DNA"/>
</dbReference>
<accession>A0A066VRI0</accession>
<dbReference type="InterPro" id="IPR015424">
    <property type="entry name" value="PyrdxlP-dep_Trfase"/>
</dbReference>
<comment type="caution">
    <text evidence="7">The sequence shown here is derived from an EMBL/GenBank/DDBJ whole genome shotgun (WGS) entry which is preliminary data.</text>
</comment>
<dbReference type="InterPro" id="IPR004838">
    <property type="entry name" value="NHTrfase_class1_PyrdxlP-BS"/>
</dbReference>
<keyword evidence="3" id="KW-0032">Aminotransferase</keyword>
<dbReference type="GO" id="GO:0030170">
    <property type="term" value="F:pyridoxal phosphate binding"/>
    <property type="evidence" value="ECO:0007669"/>
    <property type="project" value="InterPro"/>
</dbReference>
<dbReference type="SUPFAM" id="SSF53383">
    <property type="entry name" value="PLP-dependent transferases"/>
    <property type="match status" value="1"/>
</dbReference>
<name>A0A066VRI0_TILAU</name>
<feature type="domain" description="Aminotransferase class I/classII large" evidence="6">
    <location>
        <begin position="45"/>
        <end position="466"/>
    </location>
</feature>
<evidence type="ECO:0000256" key="1">
    <source>
        <dbReference type="ARBA" id="ARBA00001933"/>
    </source>
</evidence>
<keyword evidence="5" id="KW-0663">Pyridoxal phosphate</keyword>
<dbReference type="HOGENOM" id="CLU_017584_4_1_1"/>
<evidence type="ECO:0000256" key="3">
    <source>
        <dbReference type="ARBA" id="ARBA00022576"/>
    </source>
</evidence>
<dbReference type="InterPro" id="IPR004839">
    <property type="entry name" value="Aminotransferase_I/II_large"/>
</dbReference>
<protein>
    <submittedName>
        <fullName evidence="7">PLP-dependent transferase</fullName>
    </submittedName>
</protein>
<keyword evidence="8" id="KW-1185">Reference proteome</keyword>
<dbReference type="RefSeq" id="XP_013242182.1">
    <property type="nucleotide sequence ID" value="XM_013386728.2"/>
</dbReference>
<proteinExistence type="inferred from homology"/>
<evidence type="ECO:0000256" key="5">
    <source>
        <dbReference type="ARBA" id="ARBA00022898"/>
    </source>
</evidence>
<dbReference type="InterPro" id="IPR015422">
    <property type="entry name" value="PyrdxlP-dep_Trfase_small"/>
</dbReference>
<evidence type="ECO:0000313" key="7">
    <source>
        <dbReference type="EMBL" id="KDN42848.1"/>
    </source>
</evidence>